<feature type="compositionally biased region" description="Low complexity" evidence="7">
    <location>
        <begin position="347"/>
        <end position="364"/>
    </location>
</feature>
<gene>
    <name evidence="9" type="ORF">K470DRAFT_243785</name>
</gene>
<dbReference type="PROSITE" id="PS50128">
    <property type="entry name" value="SURP"/>
    <property type="match status" value="2"/>
</dbReference>
<evidence type="ECO:0000259" key="8">
    <source>
        <dbReference type="PROSITE" id="PS50128"/>
    </source>
</evidence>
<name>A0A6A7C546_9PEZI</name>
<dbReference type="SMART" id="SM00648">
    <property type="entry name" value="SWAP"/>
    <property type="match status" value="2"/>
</dbReference>
<keyword evidence="4" id="KW-0677">Repeat</keyword>
<dbReference type="FunFam" id="1.10.10.790:FF:000002">
    <property type="entry name" value="Splicing factor 3A subunit 1"/>
    <property type="match status" value="1"/>
</dbReference>
<dbReference type="AlphaFoldDB" id="A0A6A7C546"/>
<dbReference type="PANTHER" id="PTHR15316">
    <property type="entry name" value="SPLICEOSOME ASSOCIATED PROTEIN 114/SWAP SPLICING FACTOR-RELATED"/>
    <property type="match status" value="1"/>
</dbReference>
<dbReference type="InterPro" id="IPR045146">
    <property type="entry name" value="SF3A1"/>
</dbReference>
<feature type="region of interest" description="Disordered" evidence="7">
    <location>
        <begin position="86"/>
        <end position="122"/>
    </location>
</feature>
<sequence length="459" mass="51941">MAAPTTTTLNDESFLSQVPKGTILPPHNQREIIETTAGYVARNGASFEERLRKSQSNSKVAFLDPGDAYHPYYQWRLSEIKAGRGTATSAGRAHETGATGVSSKGREARKGPEKPPDFSFSTRMPNISAQDLEIVKLTALFVAKNGRGWMAQLSQKEAGNFQFDFLRPQHTLYAFFSRLVDQYQDLLLSSQTQTKRIAELEANVTNRFHVLERAKTRAEWLKYQETQKLAREEEEEKERIAFHSIDWQDFVVVETVLFEPADEDANLPAPPTKNDIQSASLEQKAAMSINPAMRIEEAMPTFEQVNLTHRPSQQQQQQQQQQFTPAQQSFPQQPSLAAMPPPPQPQPSQTVPQQPSPSPMQQQQDVKIRPTTESPIPRAQKKNTSVMLICPRCNQPVASDEMNEHMRIEMLDPRWQDQNRIAMQRSATTNLSTADMAGNLKRLASQRGDVFDNDGRKRR</sequence>
<reference evidence="9" key="1">
    <citation type="journal article" date="2020" name="Stud. Mycol.">
        <title>101 Dothideomycetes genomes: a test case for predicting lifestyles and emergence of pathogens.</title>
        <authorList>
            <person name="Haridas S."/>
            <person name="Albert R."/>
            <person name="Binder M."/>
            <person name="Bloem J."/>
            <person name="Labutti K."/>
            <person name="Salamov A."/>
            <person name="Andreopoulos B."/>
            <person name="Baker S."/>
            <person name="Barry K."/>
            <person name="Bills G."/>
            <person name="Bluhm B."/>
            <person name="Cannon C."/>
            <person name="Castanera R."/>
            <person name="Culley D."/>
            <person name="Daum C."/>
            <person name="Ezra D."/>
            <person name="Gonzalez J."/>
            <person name="Henrissat B."/>
            <person name="Kuo A."/>
            <person name="Liang C."/>
            <person name="Lipzen A."/>
            <person name="Lutzoni F."/>
            <person name="Magnuson J."/>
            <person name="Mondo S."/>
            <person name="Nolan M."/>
            <person name="Ohm R."/>
            <person name="Pangilinan J."/>
            <person name="Park H.-J."/>
            <person name="Ramirez L."/>
            <person name="Alfaro M."/>
            <person name="Sun H."/>
            <person name="Tritt A."/>
            <person name="Yoshinaga Y."/>
            <person name="Zwiers L.-H."/>
            <person name="Turgeon B."/>
            <person name="Goodwin S."/>
            <person name="Spatafora J."/>
            <person name="Crous P."/>
            <person name="Grigoriev I."/>
        </authorList>
    </citation>
    <scope>NUCLEOTIDE SEQUENCE</scope>
    <source>
        <strain evidence="9">CBS 480.64</strain>
    </source>
</reference>
<keyword evidence="2" id="KW-0507">mRNA processing</keyword>
<dbReference type="GO" id="GO:0000381">
    <property type="term" value="P:regulation of alternative mRNA splicing, via spliceosome"/>
    <property type="evidence" value="ECO:0007669"/>
    <property type="project" value="TreeGrafter"/>
</dbReference>
<evidence type="ECO:0000313" key="9">
    <source>
        <dbReference type="EMBL" id="KAF2862169.1"/>
    </source>
</evidence>
<dbReference type="InterPro" id="IPR022030">
    <property type="entry name" value="SF3A1_dom"/>
</dbReference>
<dbReference type="SUPFAM" id="SSF109905">
    <property type="entry name" value="Surp module (SWAP domain)"/>
    <property type="match status" value="2"/>
</dbReference>
<evidence type="ECO:0000256" key="4">
    <source>
        <dbReference type="ARBA" id="ARBA00022737"/>
    </source>
</evidence>
<evidence type="ECO:0000256" key="7">
    <source>
        <dbReference type="SAM" id="MobiDB-lite"/>
    </source>
</evidence>
<dbReference type="Proteomes" id="UP000799421">
    <property type="component" value="Unassembled WGS sequence"/>
</dbReference>
<dbReference type="OrthoDB" id="447637at2759"/>
<evidence type="ECO:0000256" key="1">
    <source>
        <dbReference type="ARBA" id="ARBA00004123"/>
    </source>
</evidence>
<dbReference type="EMBL" id="MU005967">
    <property type="protein sequence ID" value="KAF2862169.1"/>
    <property type="molecule type" value="Genomic_DNA"/>
</dbReference>
<dbReference type="Pfam" id="PF01805">
    <property type="entry name" value="Surp"/>
    <property type="match status" value="2"/>
</dbReference>
<evidence type="ECO:0000256" key="3">
    <source>
        <dbReference type="ARBA" id="ARBA00022728"/>
    </source>
</evidence>
<accession>A0A6A7C546</accession>
<keyword evidence="6" id="KW-0539">Nucleus</keyword>
<keyword evidence="10" id="KW-1185">Reference proteome</keyword>
<dbReference type="FunFam" id="1.10.10.790:FF:000001">
    <property type="entry name" value="Splicing factor 3a, subunit 1"/>
    <property type="match status" value="1"/>
</dbReference>
<evidence type="ECO:0000256" key="5">
    <source>
        <dbReference type="ARBA" id="ARBA00023187"/>
    </source>
</evidence>
<proteinExistence type="predicted"/>
<evidence type="ECO:0000256" key="6">
    <source>
        <dbReference type="ARBA" id="ARBA00023242"/>
    </source>
</evidence>
<dbReference type="GO" id="GO:0005686">
    <property type="term" value="C:U2 snRNP"/>
    <property type="evidence" value="ECO:0007669"/>
    <property type="project" value="UniProtKB-ARBA"/>
</dbReference>
<feature type="domain" description="SURP motif" evidence="8">
    <location>
        <begin position="134"/>
        <end position="176"/>
    </location>
</feature>
<protein>
    <recommendedName>
        <fullName evidence="8">SURP motif domain-containing protein</fullName>
    </recommendedName>
</protein>
<comment type="subcellular location">
    <subcellularLocation>
        <location evidence="1">Nucleus</location>
    </subcellularLocation>
</comment>
<feature type="region of interest" description="Disordered" evidence="7">
    <location>
        <begin position="306"/>
        <end position="383"/>
    </location>
</feature>
<organism evidence="9 10">
    <name type="scientific">Piedraia hortae CBS 480.64</name>
    <dbReference type="NCBI Taxonomy" id="1314780"/>
    <lineage>
        <taxon>Eukaryota</taxon>
        <taxon>Fungi</taxon>
        <taxon>Dikarya</taxon>
        <taxon>Ascomycota</taxon>
        <taxon>Pezizomycotina</taxon>
        <taxon>Dothideomycetes</taxon>
        <taxon>Dothideomycetidae</taxon>
        <taxon>Capnodiales</taxon>
        <taxon>Piedraiaceae</taxon>
        <taxon>Piedraia</taxon>
    </lineage>
</organism>
<dbReference type="InterPro" id="IPR000061">
    <property type="entry name" value="Surp"/>
</dbReference>
<dbReference type="GO" id="GO:0003723">
    <property type="term" value="F:RNA binding"/>
    <property type="evidence" value="ECO:0007669"/>
    <property type="project" value="InterPro"/>
</dbReference>
<feature type="compositionally biased region" description="Low complexity" evidence="7">
    <location>
        <begin position="311"/>
        <end position="338"/>
    </location>
</feature>
<evidence type="ECO:0000313" key="10">
    <source>
        <dbReference type="Proteomes" id="UP000799421"/>
    </source>
</evidence>
<feature type="domain" description="SURP motif" evidence="8">
    <location>
        <begin position="32"/>
        <end position="73"/>
    </location>
</feature>
<feature type="region of interest" description="Disordered" evidence="7">
    <location>
        <begin position="1"/>
        <end position="26"/>
    </location>
</feature>
<keyword evidence="5" id="KW-0508">mRNA splicing</keyword>
<keyword evidence="3" id="KW-0747">Spliceosome</keyword>
<feature type="compositionally biased region" description="Basic and acidic residues" evidence="7">
    <location>
        <begin position="104"/>
        <end position="116"/>
    </location>
</feature>
<dbReference type="GO" id="GO:0045292">
    <property type="term" value="P:mRNA cis splicing, via spliceosome"/>
    <property type="evidence" value="ECO:0007669"/>
    <property type="project" value="InterPro"/>
</dbReference>
<dbReference type="GO" id="GO:0071013">
    <property type="term" value="C:catalytic step 2 spliceosome"/>
    <property type="evidence" value="ECO:0007669"/>
    <property type="project" value="TreeGrafter"/>
</dbReference>
<dbReference type="InterPro" id="IPR035967">
    <property type="entry name" value="SWAP/Surp_sf"/>
</dbReference>
<dbReference type="GO" id="GO:0071004">
    <property type="term" value="C:U2-type prespliceosome"/>
    <property type="evidence" value="ECO:0007669"/>
    <property type="project" value="TreeGrafter"/>
</dbReference>
<dbReference type="Pfam" id="PF12230">
    <property type="entry name" value="PRP21_like_P"/>
    <property type="match status" value="1"/>
</dbReference>
<dbReference type="Gene3D" id="1.10.10.790">
    <property type="entry name" value="Surp module"/>
    <property type="match status" value="2"/>
</dbReference>
<dbReference type="PANTHER" id="PTHR15316:SF1">
    <property type="entry name" value="SPLICING FACTOR 3A SUBUNIT 1"/>
    <property type="match status" value="1"/>
</dbReference>
<evidence type="ECO:0000256" key="2">
    <source>
        <dbReference type="ARBA" id="ARBA00022664"/>
    </source>
</evidence>
<feature type="compositionally biased region" description="Polar residues" evidence="7">
    <location>
        <begin position="1"/>
        <end position="16"/>
    </location>
</feature>